<accession>Q7P517</accession>
<organism evidence="1 2">
    <name type="scientific">Fusobacterium vincentii ATCC 49256</name>
    <dbReference type="NCBI Taxonomy" id="209882"/>
    <lineage>
        <taxon>Bacteria</taxon>
        <taxon>Fusobacteriati</taxon>
        <taxon>Fusobacteriota</taxon>
        <taxon>Fusobacteriia</taxon>
        <taxon>Fusobacteriales</taxon>
        <taxon>Fusobacteriaceae</taxon>
        <taxon>Fusobacterium</taxon>
    </lineage>
</organism>
<protein>
    <submittedName>
        <fullName evidence="1">Uncharacterized protein</fullName>
    </submittedName>
</protein>
<evidence type="ECO:0000313" key="1">
    <source>
        <dbReference type="EMBL" id="EAA23757.1"/>
    </source>
</evidence>
<sequence length="79" mass="9399">MNNHGKVYNLAYDKLPFTYEAIYIIFASTIKEEFEIYEKFVNDFVKKNNNQSLSIDFNIKNIDEDIAYIIFSITMNNKK</sequence>
<proteinExistence type="predicted"/>
<dbReference type="AlphaFoldDB" id="Q7P517"/>
<name>Q7P517_FUSVC</name>
<reference evidence="1 2" key="1">
    <citation type="journal article" date="2003" name="Genome Res.">
        <title>Genome analysis of F. nucleatum sub spp vincentii and its comparison with the genome of F. nucleatum ATCC 25586.</title>
        <authorList>
            <person name="Kapatral V."/>
            <person name="Ivanova N."/>
            <person name="Anderson I."/>
            <person name="Reznik G."/>
            <person name="Bhattacharyya A."/>
            <person name="Gardner W.L."/>
            <person name="Mikhailova N."/>
            <person name="Lapidus A."/>
            <person name="Larsen N."/>
            <person name="D'Souza M."/>
            <person name="Walunas T."/>
            <person name="Haselkorn R."/>
            <person name="Overbeek R."/>
            <person name="Kyrpides N."/>
        </authorList>
    </citation>
    <scope>NUCLEOTIDE SEQUENCE [LARGE SCALE GENOMIC DNA]</scope>
    <source>
        <strain evidence="1 2">ATCC 49256</strain>
    </source>
</reference>
<evidence type="ECO:0000313" key="2">
    <source>
        <dbReference type="Proteomes" id="UP000006454"/>
    </source>
</evidence>
<dbReference type="Proteomes" id="UP000006454">
    <property type="component" value="Unassembled WGS sequence"/>
</dbReference>
<gene>
    <name evidence="1" type="ORF">FNV0738</name>
</gene>
<comment type="caution">
    <text evidence="1">The sequence shown here is derived from an EMBL/GenBank/DDBJ whole genome shotgun (WGS) entry which is preliminary data.</text>
</comment>
<dbReference type="EMBL" id="AABF01000088">
    <property type="protein sequence ID" value="EAA23757.1"/>
    <property type="molecule type" value="Genomic_DNA"/>
</dbReference>